<keyword evidence="5" id="KW-1133">Transmembrane helix</keyword>
<evidence type="ECO:0000256" key="2">
    <source>
        <dbReference type="ARBA" id="ARBA00022803"/>
    </source>
</evidence>
<dbReference type="PROSITE" id="PS50005">
    <property type="entry name" value="TPR"/>
    <property type="match status" value="1"/>
</dbReference>
<evidence type="ECO:0000256" key="5">
    <source>
        <dbReference type="SAM" id="Phobius"/>
    </source>
</evidence>
<keyword evidence="7" id="KW-1185">Reference proteome</keyword>
<reference evidence="6 7" key="1">
    <citation type="submission" date="2021-12" db="EMBL/GenBank/DDBJ databases">
        <title>Genome sequencing of bacteria with rrn-lacking chromosome and rrn-plasmid.</title>
        <authorList>
            <person name="Anda M."/>
            <person name="Iwasaki W."/>
        </authorList>
    </citation>
    <scope>NUCLEOTIDE SEQUENCE [LARGE SCALE GENOMIC DNA]</scope>
    <source>
        <strain evidence="6 7">NBRC 15940</strain>
    </source>
</reference>
<dbReference type="InterPro" id="IPR011990">
    <property type="entry name" value="TPR-like_helical_dom_sf"/>
</dbReference>
<evidence type="ECO:0000256" key="4">
    <source>
        <dbReference type="SAM" id="Coils"/>
    </source>
</evidence>
<keyword evidence="2 3" id="KW-0802">TPR repeat</keyword>
<evidence type="ECO:0000256" key="1">
    <source>
        <dbReference type="ARBA" id="ARBA00022737"/>
    </source>
</evidence>
<keyword evidence="4" id="KW-0175">Coiled coil</keyword>
<evidence type="ECO:0000256" key="3">
    <source>
        <dbReference type="PROSITE-ProRule" id="PRU00339"/>
    </source>
</evidence>
<dbReference type="Pfam" id="PF07719">
    <property type="entry name" value="TPR_2"/>
    <property type="match status" value="1"/>
</dbReference>
<comment type="caution">
    <text evidence="6">The sequence shown here is derived from an EMBL/GenBank/DDBJ whole genome shotgun (WGS) entry which is preliminary data.</text>
</comment>
<dbReference type="InterPro" id="IPR013105">
    <property type="entry name" value="TPR_2"/>
</dbReference>
<evidence type="ECO:0000313" key="7">
    <source>
        <dbReference type="Proteomes" id="UP001310022"/>
    </source>
</evidence>
<dbReference type="GO" id="GO:0006355">
    <property type="term" value="P:regulation of DNA-templated transcription"/>
    <property type="evidence" value="ECO:0007669"/>
    <property type="project" value="InterPro"/>
</dbReference>
<proteinExistence type="predicted"/>
<dbReference type="InterPro" id="IPR036388">
    <property type="entry name" value="WH-like_DNA-bd_sf"/>
</dbReference>
<sequence>MNIKSIFLALLLFYSLPFYGKENIDSLVVVANTAASPIDKSLSLLELANFYAFSSPERSFEYTENLEAVIESIDDPLERAKVFSKYGYVLFSRNQFVKATEKYLLSRKIYEDYGVEKELVLLDNNLGLVYERKGEYPRAIALFKRAYKGLDNFSHHRKHQLRASVCLNLGSAMQGLDSLEKARAYYLEAIRSAEISQMLLPKAKALHNLGNLSFAHQEYPEAKNYFEQALFLKDSLRQNKSMFSDLVGMARYYIAIDSPYYALPYIEKATLITLENDHPYYQQDIHLLKHSFYEKTNQVDSALLEYKAYKQYSDELIRSEQTGVVSNLMYQYELDKKADREREANERWRMLLYGGIFFLIGLILFLILLGLLQRQKTKKVQEEKQRIQAEKELVEQQLDFKNKELVSNVTHLVQKNELINVVSQQLFDFKSGLRMDQRRKLASIIENLQDINNDEAWEEFSLRFNAVHSNFYQSLEDRHGKLTSNERKLSALLRMDMNTKEISAITGQSPKAIEVARTRLRKKLEIDNTEINLTSYLQAFGQETTV</sequence>
<keyword evidence="5" id="KW-0472">Membrane</keyword>
<keyword evidence="5" id="KW-0812">Transmembrane</keyword>
<protein>
    <recommendedName>
        <fullName evidence="8">HTH luxR-type domain-containing protein</fullName>
    </recommendedName>
</protein>
<dbReference type="SMART" id="SM00028">
    <property type="entry name" value="TPR"/>
    <property type="match status" value="4"/>
</dbReference>
<name>A0AAN4W109_9BACT</name>
<organism evidence="6 7">
    <name type="scientific">Persicobacter diffluens</name>
    <dbReference type="NCBI Taxonomy" id="981"/>
    <lineage>
        <taxon>Bacteria</taxon>
        <taxon>Pseudomonadati</taxon>
        <taxon>Bacteroidota</taxon>
        <taxon>Cytophagia</taxon>
        <taxon>Cytophagales</taxon>
        <taxon>Persicobacteraceae</taxon>
        <taxon>Persicobacter</taxon>
    </lineage>
</organism>
<accession>A0AAN4W109</accession>
<dbReference type="InterPro" id="IPR016032">
    <property type="entry name" value="Sig_transdc_resp-reg_C-effctor"/>
</dbReference>
<dbReference type="Proteomes" id="UP001310022">
    <property type="component" value="Unassembled WGS sequence"/>
</dbReference>
<dbReference type="RefSeq" id="WP_338238332.1">
    <property type="nucleotide sequence ID" value="NZ_BQKE01000002.1"/>
</dbReference>
<evidence type="ECO:0000313" key="6">
    <source>
        <dbReference type="EMBL" id="GJM63127.1"/>
    </source>
</evidence>
<evidence type="ECO:0008006" key="8">
    <source>
        <dbReference type="Google" id="ProtNLM"/>
    </source>
</evidence>
<dbReference type="Gene3D" id="1.10.10.10">
    <property type="entry name" value="Winged helix-like DNA-binding domain superfamily/Winged helix DNA-binding domain"/>
    <property type="match status" value="1"/>
</dbReference>
<dbReference type="SUPFAM" id="SSF46894">
    <property type="entry name" value="C-terminal effector domain of the bipartite response regulators"/>
    <property type="match status" value="1"/>
</dbReference>
<dbReference type="AlphaFoldDB" id="A0AAN4W109"/>
<feature type="coiled-coil region" evidence="4">
    <location>
        <begin position="372"/>
        <end position="404"/>
    </location>
</feature>
<dbReference type="EMBL" id="BQKE01000002">
    <property type="protein sequence ID" value="GJM63127.1"/>
    <property type="molecule type" value="Genomic_DNA"/>
</dbReference>
<dbReference type="GO" id="GO:0003677">
    <property type="term" value="F:DNA binding"/>
    <property type="evidence" value="ECO:0007669"/>
    <property type="project" value="InterPro"/>
</dbReference>
<keyword evidence="1" id="KW-0677">Repeat</keyword>
<dbReference type="InterPro" id="IPR019734">
    <property type="entry name" value="TPR_rpt"/>
</dbReference>
<feature type="transmembrane region" description="Helical" evidence="5">
    <location>
        <begin position="350"/>
        <end position="372"/>
    </location>
</feature>
<feature type="repeat" description="TPR" evidence="3">
    <location>
        <begin position="203"/>
        <end position="236"/>
    </location>
</feature>
<dbReference type="Gene3D" id="1.25.40.10">
    <property type="entry name" value="Tetratricopeptide repeat domain"/>
    <property type="match status" value="2"/>
</dbReference>
<dbReference type="SUPFAM" id="SSF48452">
    <property type="entry name" value="TPR-like"/>
    <property type="match status" value="2"/>
</dbReference>
<gene>
    <name evidence="6" type="ORF">PEDI_36790</name>
</gene>
<dbReference type="Pfam" id="PF13424">
    <property type="entry name" value="TPR_12"/>
    <property type="match status" value="1"/>
</dbReference>